<dbReference type="EMBL" id="CAJVPZ010020652">
    <property type="protein sequence ID" value="CAG8701851.1"/>
    <property type="molecule type" value="Genomic_DNA"/>
</dbReference>
<dbReference type="AlphaFoldDB" id="A0A9N9HRJ0"/>
<evidence type="ECO:0000313" key="3">
    <source>
        <dbReference type="Proteomes" id="UP000789396"/>
    </source>
</evidence>
<organism evidence="2 3">
    <name type="scientific">Racocetra fulgida</name>
    <dbReference type="NCBI Taxonomy" id="60492"/>
    <lineage>
        <taxon>Eukaryota</taxon>
        <taxon>Fungi</taxon>
        <taxon>Fungi incertae sedis</taxon>
        <taxon>Mucoromycota</taxon>
        <taxon>Glomeromycotina</taxon>
        <taxon>Glomeromycetes</taxon>
        <taxon>Diversisporales</taxon>
        <taxon>Gigasporaceae</taxon>
        <taxon>Racocetra</taxon>
    </lineage>
</organism>
<proteinExistence type="predicted"/>
<name>A0A9N9HRJ0_9GLOM</name>
<protein>
    <submittedName>
        <fullName evidence="2">18366_t:CDS:1</fullName>
    </submittedName>
</protein>
<sequence length="255" mass="28467">VASEFQPPVSTSELAIEKLTEAVNKMLIQLQESQPVNSPNNSPPIIPGNPILANTPEPRQQETLQALLALAASLNPPNNSNNQHTYVSIPVEDVPLFAASKQSEEETLGQLLEKKLNQGKEDEKPRRCIIRKKESEEEVDDGTADSDEEYEVEELEDRIYGFSEIDDVETLASTSTLYPLVGAYLPLTQLEGHRRKEISVSLPNVDNLLPLVYYDTDSDSSSEDGWYLSQDFQMLKVEEEGSDSDADDELDEAKW</sequence>
<evidence type="ECO:0000313" key="2">
    <source>
        <dbReference type="EMBL" id="CAG8701851.1"/>
    </source>
</evidence>
<feature type="non-terminal residue" evidence="2">
    <location>
        <position position="255"/>
    </location>
</feature>
<reference evidence="2" key="1">
    <citation type="submission" date="2021-06" db="EMBL/GenBank/DDBJ databases">
        <authorList>
            <person name="Kallberg Y."/>
            <person name="Tangrot J."/>
            <person name="Rosling A."/>
        </authorList>
    </citation>
    <scope>NUCLEOTIDE SEQUENCE</scope>
    <source>
        <strain evidence="2">IN212</strain>
    </source>
</reference>
<keyword evidence="3" id="KW-1185">Reference proteome</keyword>
<feature type="region of interest" description="Disordered" evidence="1">
    <location>
        <begin position="33"/>
        <end position="55"/>
    </location>
</feature>
<gene>
    <name evidence="2" type="ORF">RFULGI_LOCUS10442</name>
</gene>
<comment type="caution">
    <text evidence="2">The sequence shown here is derived from an EMBL/GenBank/DDBJ whole genome shotgun (WGS) entry which is preliminary data.</text>
</comment>
<accession>A0A9N9HRJ0</accession>
<evidence type="ECO:0000256" key="1">
    <source>
        <dbReference type="SAM" id="MobiDB-lite"/>
    </source>
</evidence>
<dbReference type="Proteomes" id="UP000789396">
    <property type="component" value="Unassembled WGS sequence"/>
</dbReference>
<feature type="non-terminal residue" evidence="2">
    <location>
        <position position="1"/>
    </location>
</feature>